<evidence type="ECO:0000313" key="3">
    <source>
        <dbReference type="Proteomes" id="UP001293593"/>
    </source>
</evidence>
<feature type="compositionally biased region" description="Basic and acidic residues" evidence="1">
    <location>
        <begin position="9"/>
        <end position="23"/>
    </location>
</feature>
<reference evidence="2" key="1">
    <citation type="submission" date="2023-10" db="EMBL/GenBank/DDBJ databases">
        <title>Chromosome-level genome of the transformable northern wattle, Acacia crassicarpa.</title>
        <authorList>
            <person name="Massaro I."/>
            <person name="Sinha N.R."/>
            <person name="Poethig S."/>
            <person name="Leichty A.R."/>
        </authorList>
    </citation>
    <scope>NUCLEOTIDE SEQUENCE</scope>
    <source>
        <strain evidence="2">Acra3RX</strain>
        <tissue evidence="2">Leaf</tissue>
    </source>
</reference>
<accession>A0AAE1JZE2</accession>
<evidence type="ECO:0000313" key="2">
    <source>
        <dbReference type="EMBL" id="KAK4276839.1"/>
    </source>
</evidence>
<protein>
    <submittedName>
        <fullName evidence="2">Uncharacterized protein</fullName>
    </submittedName>
</protein>
<dbReference type="EMBL" id="JAWXYG010000003">
    <property type="protein sequence ID" value="KAK4276839.1"/>
    <property type="molecule type" value="Genomic_DNA"/>
</dbReference>
<sequence>MLNLRKSSKNKDKVGWFKPPDGRCKKHSKHKQSPGVCSLCLREKLARVSLPTSLTVFSYSPASTSCVSSLSCSSSASSCSSPLHHVSFTTEAKSSNSSSVSSMFFLNGKHGLIKSRSTRKGGFWSRLLNSTSP</sequence>
<dbReference type="PANTHER" id="PTHR34046">
    <property type="entry name" value="OS06G0218800 PROTEIN"/>
    <property type="match status" value="1"/>
</dbReference>
<dbReference type="PANTHER" id="PTHR34046:SF7">
    <property type="entry name" value="DUF740 FAMILY PROTEIN"/>
    <property type="match status" value="1"/>
</dbReference>
<name>A0AAE1JZE2_9FABA</name>
<dbReference type="Proteomes" id="UP001293593">
    <property type="component" value="Unassembled WGS sequence"/>
</dbReference>
<keyword evidence="3" id="KW-1185">Reference proteome</keyword>
<comment type="caution">
    <text evidence="2">The sequence shown here is derived from an EMBL/GenBank/DDBJ whole genome shotgun (WGS) entry which is preliminary data.</text>
</comment>
<gene>
    <name evidence="2" type="ORF">QN277_014944</name>
</gene>
<feature type="region of interest" description="Disordered" evidence="1">
    <location>
        <begin position="1"/>
        <end position="32"/>
    </location>
</feature>
<dbReference type="AlphaFoldDB" id="A0AAE1JZE2"/>
<proteinExistence type="predicted"/>
<evidence type="ECO:0000256" key="1">
    <source>
        <dbReference type="SAM" id="MobiDB-lite"/>
    </source>
</evidence>
<organism evidence="2 3">
    <name type="scientific">Acacia crassicarpa</name>
    <name type="common">northern wattle</name>
    <dbReference type="NCBI Taxonomy" id="499986"/>
    <lineage>
        <taxon>Eukaryota</taxon>
        <taxon>Viridiplantae</taxon>
        <taxon>Streptophyta</taxon>
        <taxon>Embryophyta</taxon>
        <taxon>Tracheophyta</taxon>
        <taxon>Spermatophyta</taxon>
        <taxon>Magnoliopsida</taxon>
        <taxon>eudicotyledons</taxon>
        <taxon>Gunneridae</taxon>
        <taxon>Pentapetalae</taxon>
        <taxon>rosids</taxon>
        <taxon>fabids</taxon>
        <taxon>Fabales</taxon>
        <taxon>Fabaceae</taxon>
        <taxon>Caesalpinioideae</taxon>
        <taxon>mimosoid clade</taxon>
        <taxon>Acacieae</taxon>
        <taxon>Acacia</taxon>
    </lineage>
</organism>